<dbReference type="PROSITE" id="PS50928">
    <property type="entry name" value="ABC_TM1"/>
    <property type="match status" value="1"/>
</dbReference>
<evidence type="ECO:0000256" key="7">
    <source>
        <dbReference type="RuleBase" id="RU363032"/>
    </source>
</evidence>
<organism evidence="9 10">
    <name type="scientific">Microlunatus phosphovorus (strain ATCC 700054 / DSM 10555 / JCM 9379 / NBRC 101784 / NCIMB 13414 / VKM Ac-1990 / NM-1)</name>
    <dbReference type="NCBI Taxonomy" id="1032480"/>
    <lineage>
        <taxon>Bacteria</taxon>
        <taxon>Bacillati</taxon>
        <taxon>Actinomycetota</taxon>
        <taxon>Actinomycetes</taxon>
        <taxon>Propionibacteriales</taxon>
        <taxon>Propionibacteriaceae</taxon>
        <taxon>Microlunatus</taxon>
    </lineage>
</organism>
<gene>
    <name evidence="9" type="ordered locus">MLP_15170</name>
</gene>
<dbReference type="STRING" id="1032480.MLP_15170"/>
<evidence type="ECO:0000313" key="10">
    <source>
        <dbReference type="Proteomes" id="UP000007947"/>
    </source>
</evidence>
<dbReference type="Proteomes" id="UP000007947">
    <property type="component" value="Chromosome"/>
</dbReference>
<feature type="transmembrane region" description="Helical" evidence="7">
    <location>
        <begin position="21"/>
        <end position="44"/>
    </location>
</feature>
<keyword evidence="3" id="KW-1003">Cell membrane</keyword>
<evidence type="ECO:0000313" key="9">
    <source>
        <dbReference type="EMBL" id="BAK34531.1"/>
    </source>
</evidence>
<name>F5XQN1_MICPN</name>
<keyword evidence="6 7" id="KW-0472">Membrane</keyword>
<feature type="domain" description="ABC transmembrane type-1" evidence="8">
    <location>
        <begin position="79"/>
        <end position="270"/>
    </location>
</feature>
<evidence type="ECO:0000256" key="2">
    <source>
        <dbReference type="ARBA" id="ARBA00022448"/>
    </source>
</evidence>
<feature type="transmembrane region" description="Helical" evidence="7">
    <location>
        <begin position="188"/>
        <end position="212"/>
    </location>
</feature>
<evidence type="ECO:0000256" key="6">
    <source>
        <dbReference type="ARBA" id="ARBA00023136"/>
    </source>
</evidence>
<proteinExistence type="inferred from homology"/>
<keyword evidence="2 7" id="KW-0813">Transport</keyword>
<dbReference type="PANTHER" id="PTHR32243">
    <property type="entry name" value="MALTOSE TRANSPORT SYSTEM PERMEASE-RELATED"/>
    <property type="match status" value="1"/>
</dbReference>
<dbReference type="EMBL" id="AP012204">
    <property type="protein sequence ID" value="BAK34531.1"/>
    <property type="molecule type" value="Genomic_DNA"/>
</dbReference>
<dbReference type="Pfam" id="PF00528">
    <property type="entry name" value="BPD_transp_1"/>
    <property type="match status" value="1"/>
</dbReference>
<dbReference type="InterPro" id="IPR000515">
    <property type="entry name" value="MetI-like"/>
</dbReference>
<feature type="transmembrane region" description="Helical" evidence="7">
    <location>
        <begin position="83"/>
        <end position="102"/>
    </location>
</feature>
<dbReference type="AlphaFoldDB" id="F5XQN1"/>
<protein>
    <submittedName>
        <fullName evidence="9">Putative ABC transporter permease protein</fullName>
    </submittedName>
</protein>
<dbReference type="KEGG" id="mph:MLP_15170"/>
<keyword evidence="10" id="KW-1185">Reference proteome</keyword>
<feature type="transmembrane region" description="Helical" evidence="7">
    <location>
        <begin position="249"/>
        <end position="270"/>
    </location>
</feature>
<dbReference type="PANTHER" id="PTHR32243:SF24">
    <property type="entry name" value="DIACETYLCHITOBIOSE UPTAKE SYSTEM PERMEASE PROTEIN NGCG"/>
    <property type="match status" value="1"/>
</dbReference>
<evidence type="ECO:0000256" key="3">
    <source>
        <dbReference type="ARBA" id="ARBA00022475"/>
    </source>
</evidence>
<dbReference type="InterPro" id="IPR050901">
    <property type="entry name" value="BP-dep_ABC_trans_perm"/>
</dbReference>
<comment type="similarity">
    <text evidence="7">Belongs to the binding-protein-dependent transport system permease family.</text>
</comment>
<accession>F5XQN1</accession>
<feature type="transmembrane region" description="Helical" evidence="7">
    <location>
        <begin position="147"/>
        <end position="167"/>
    </location>
</feature>
<dbReference type="eggNOG" id="COG0395">
    <property type="taxonomic scope" value="Bacteria"/>
</dbReference>
<dbReference type="GO" id="GO:0055085">
    <property type="term" value="P:transmembrane transport"/>
    <property type="evidence" value="ECO:0007669"/>
    <property type="project" value="InterPro"/>
</dbReference>
<reference evidence="9 10" key="1">
    <citation type="submission" date="2011-05" db="EMBL/GenBank/DDBJ databases">
        <title>Whole genome sequence of Microlunatus phosphovorus NM-1.</title>
        <authorList>
            <person name="Hosoyama A."/>
            <person name="Sasaki K."/>
            <person name="Harada T."/>
            <person name="Igarashi R."/>
            <person name="Kawakoshi A."/>
            <person name="Sasagawa M."/>
            <person name="Fukada J."/>
            <person name="Nakamura S."/>
            <person name="Katano Y."/>
            <person name="Hanada S."/>
            <person name="Kamagata Y."/>
            <person name="Nakamura N."/>
            <person name="Yamazaki S."/>
            <person name="Fujita N."/>
        </authorList>
    </citation>
    <scope>NUCLEOTIDE SEQUENCE [LARGE SCALE GENOMIC DNA]</scope>
    <source>
        <strain evidence="10">ATCC 700054 / DSM 10555 / JCM 9379 / NBRC 101784 / NCIMB 13414 / VKM Ac-1990 / NM-1</strain>
    </source>
</reference>
<dbReference type="SUPFAM" id="SSF161098">
    <property type="entry name" value="MetI-like"/>
    <property type="match status" value="1"/>
</dbReference>
<dbReference type="InterPro" id="IPR035906">
    <property type="entry name" value="MetI-like_sf"/>
</dbReference>
<comment type="subcellular location">
    <subcellularLocation>
        <location evidence="1 7">Cell membrane</location>
        <topology evidence="1 7">Multi-pass membrane protein</topology>
    </subcellularLocation>
</comment>
<evidence type="ECO:0000259" key="8">
    <source>
        <dbReference type="PROSITE" id="PS50928"/>
    </source>
</evidence>
<dbReference type="CDD" id="cd06261">
    <property type="entry name" value="TM_PBP2"/>
    <property type="match status" value="1"/>
</dbReference>
<feature type="transmembrane region" description="Helical" evidence="7">
    <location>
        <begin position="114"/>
        <end position="135"/>
    </location>
</feature>
<keyword evidence="4 7" id="KW-0812">Transmembrane</keyword>
<dbReference type="GO" id="GO:0005886">
    <property type="term" value="C:plasma membrane"/>
    <property type="evidence" value="ECO:0007669"/>
    <property type="project" value="UniProtKB-SubCell"/>
</dbReference>
<dbReference type="HOGENOM" id="CLU_016047_1_2_11"/>
<evidence type="ECO:0000256" key="1">
    <source>
        <dbReference type="ARBA" id="ARBA00004651"/>
    </source>
</evidence>
<evidence type="ECO:0000256" key="4">
    <source>
        <dbReference type="ARBA" id="ARBA00022692"/>
    </source>
</evidence>
<dbReference type="Gene3D" id="1.10.3720.10">
    <property type="entry name" value="MetI-like"/>
    <property type="match status" value="1"/>
</dbReference>
<sequence length="284" mass="30291">MPETMTSQRIARTSSALTSTKWVFLAIVVVVQLTPFYLAVTTAFKSITDRSSLWIPPIGDATLDNFRTAMTEGHLVWAIENGLVVTIIGTLLTCVVGAMAAYPLARRTSKLNSVVGLAMLGMLMVPPLSILVPLYTMLARVGLLNTFGGIILVLTTLQLPLAIFLFTQFMRGLPNSLEEAASIDGAGLFTTFVLVVLPSLKPVIATVTILTATNVWNEFALSSYILTTPEMRTLAPAAASFFSAQGNNFGAAAAAALVGLLPILIAYLFLQKYFVKGALAGAEK</sequence>
<evidence type="ECO:0000256" key="5">
    <source>
        <dbReference type="ARBA" id="ARBA00022989"/>
    </source>
</evidence>
<keyword evidence="5 7" id="KW-1133">Transmembrane helix</keyword>